<evidence type="ECO:0000313" key="6">
    <source>
        <dbReference type="EMBL" id="MRX72180.1"/>
    </source>
</evidence>
<dbReference type="PANTHER" id="PTHR30580">
    <property type="entry name" value="PRIMOSOMAL PROTEIN N"/>
    <property type="match status" value="1"/>
</dbReference>
<dbReference type="InterPro" id="IPR014001">
    <property type="entry name" value="Helicase_ATP-bd"/>
</dbReference>
<dbReference type="PROSITE" id="PS51194">
    <property type="entry name" value="HELICASE_CTER"/>
    <property type="match status" value="1"/>
</dbReference>
<feature type="domain" description="Helicase C-terminal" evidence="5">
    <location>
        <begin position="346"/>
        <end position="491"/>
    </location>
</feature>
<dbReference type="OrthoDB" id="2077914at2"/>
<dbReference type="PANTHER" id="PTHR30580:SF1">
    <property type="entry name" value="COMF OPERON PROTEIN 1"/>
    <property type="match status" value="1"/>
</dbReference>
<dbReference type="GO" id="GO:0005524">
    <property type="term" value="F:ATP binding"/>
    <property type="evidence" value="ECO:0007669"/>
    <property type="project" value="UniProtKB-KW"/>
</dbReference>
<dbReference type="InterPro" id="IPR027417">
    <property type="entry name" value="P-loop_NTPase"/>
</dbReference>
<sequence length="491" mass="54744">MKFILSQGKLLSSISNHSNGRPISTFSALPHLPLTQNYPFSQSLQSFLYGRKLLMDELPFPLEEIQTHYENGYISYGYGVIQKGRKAFCCRCGNEEAALFASFPCSRCNEDCTYCRSCLMMGRVSECTPLLTWRGPQPSEVNGNPALAWNGVLSPGQQTASSRMVSAIKSRSKLLIWAVCGAGKTEILFEGIEYALQKGLRVCIATPRTDVVLEIAPRLAKVFPGTKVAALYGGSEDRFQHAPLTISTTHQLLRFQHSFDVLVIDEVDAFPYSADITLHYAANAARKEKSALIYLSATPDKALQRQASRGKLPFVKIPRRFHHHPLPVPFFYWCGNWKSKLKQGKLPNNLLSFLETQQTAQKPLFLFVPTVKTLSAIVPVLKKLFPAVEGVHSQDPQRKEKVESFREGKVTILVTTTILERGVTVPFADVAVLGAEDDIFTESALVQISGRVGRHPDCPDGKVYFYHYGKTENMIAAKKHIERMNDLAQGE</sequence>
<evidence type="ECO:0000259" key="5">
    <source>
        <dbReference type="PROSITE" id="PS51194"/>
    </source>
</evidence>
<dbReference type="SUPFAM" id="SSF52540">
    <property type="entry name" value="P-loop containing nucleoside triphosphate hydrolases"/>
    <property type="match status" value="1"/>
</dbReference>
<keyword evidence="7" id="KW-1185">Reference proteome</keyword>
<evidence type="ECO:0000256" key="2">
    <source>
        <dbReference type="ARBA" id="ARBA00022840"/>
    </source>
</evidence>
<keyword evidence="3" id="KW-0238">DNA-binding</keyword>
<dbReference type="PROSITE" id="PS51192">
    <property type="entry name" value="HELICASE_ATP_BIND_1"/>
    <property type="match status" value="1"/>
</dbReference>
<dbReference type="GO" id="GO:0043138">
    <property type="term" value="F:3'-5' DNA helicase activity"/>
    <property type="evidence" value="ECO:0007669"/>
    <property type="project" value="TreeGrafter"/>
</dbReference>
<dbReference type="EMBL" id="WKKI01000012">
    <property type="protein sequence ID" value="MRX72180.1"/>
    <property type="molecule type" value="Genomic_DNA"/>
</dbReference>
<accession>A0A7X2IYK6</accession>
<proteinExistence type="predicted"/>
<dbReference type="AlphaFoldDB" id="A0A7X2IYK6"/>
<dbReference type="GO" id="GO:0006270">
    <property type="term" value="P:DNA replication initiation"/>
    <property type="evidence" value="ECO:0007669"/>
    <property type="project" value="TreeGrafter"/>
</dbReference>
<dbReference type="Gene3D" id="3.40.50.300">
    <property type="entry name" value="P-loop containing nucleotide triphosphate hydrolases"/>
    <property type="match status" value="2"/>
</dbReference>
<evidence type="ECO:0000259" key="4">
    <source>
        <dbReference type="PROSITE" id="PS51192"/>
    </source>
</evidence>
<name>A0A7X2IYK6_9BACI</name>
<dbReference type="GO" id="GO:0016787">
    <property type="term" value="F:hydrolase activity"/>
    <property type="evidence" value="ECO:0007669"/>
    <property type="project" value="InterPro"/>
</dbReference>
<dbReference type="InterPro" id="IPR006935">
    <property type="entry name" value="Helicase/UvrB_N"/>
</dbReference>
<evidence type="ECO:0000256" key="3">
    <source>
        <dbReference type="ARBA" id="ARBA00023125"/>
    </source>
</evidence>
<dbReference type="CDD" id="cd17925">
    <property type="entry name" value="DEXDc_ComFA"/>
    <property type="match status" value="1"/>
</dbReference>
<keyword evidence="2" id="KW-0067">ATP-binding</keyword>
<evidence type="ECO:0000256" key="1">
    <source>
        <dbReference type="ARBA" id="ARBA00022741"/>
    </source>
</evidence>
<dbReference type="GO" id="GO:0003677">
    <property type="term" value="F:DNA binding"/>
    <property type="evidence" value="ECO:0007669"/>
    <property type="project" value="UniProtKB-KW"/>
</dbReference>
<dbReference type="SMART" id="SM00490">
    <property type="entry name" value="HELICc"/>
    <property type="match status" value="1"/>
</dbReference>
<dbReference type="FunFam" id="3.40.50.300:FF:001736">
    <property type="entry name" value="COMF operon protein 1"/>
    <property type="match status" value="1"/>
</dbReference>
<dbReference type="Pfam" id="PF00271">
    <property type="entry name" value="Helicase_C"/>
    <property type="match status" value="1"/>
</dbReference>
<dbReference type="GO" id="GO:0006302">
    <property type="term" value="P:double-strand break repair"/>
    <property type="evidence" value="ECO:0007669"/>
    <property type="project" value="TreeGrafter"/>
</dbReference>
<dbReference type="InterPro" id="IPR001650">
    <property type="entry name" value="Helicase_C-like"/>
</dbReference>
<reference evidence="6 7" key="1">
    <citation type="submission" date="2019-11" db="EMBL/GenBank/DDBJ databases">
        <title>Bacillus lacus genome.</title>
        <authorList>
            <person name="Allen C.J."/>
            <person name="Newman J.D."/>
        </authorList>
    </citation>
    <scope>NUCLEOTIDE SEQUENCE [LARGE SCALE GENOMIC DNA]</scope>
    <source>
        <strain evidence="6 7">KCTC 33946</strain>
    </source>
</reference>
<keyword evidence="6" id="KW-0347">Helicase</keyword>
<dbReference type="Pfam" id="PF04851">
    <property type="entry name" value="ResIII"/>
    <property type="match status" value="1"/>
</dbReference>
<dbReference type="Proteomes" id="UP000448867">
    <property type="component" value="Unassembled WGS sequence"/>
</dbReference>
<evidence type="ECO:0000313" key="7">
    <source>
        <dbReference type="Proteomes" id="UP000448867"/>
    </source>
</evidence>
<comment type="caution">
    <text evidence="6">The sequence shown here is derived from an EMBL/GenBank/DDBJ whole genome shotgun (WGS) entry which is preliminary data.</text>
</comment>
<feature type="domain" description="Helicase ATP-binding" evidence="4">
    <location>
        <begin position="165"/>
        <end position="317"/>
    </location>
</feature>
<keyword evidence="1" id="KW-0547">Nucleotide-binding</keyword>
<dbReference type="GO" id="GO:0006310">
    <property type="term" value="P:DNA recombination"/>
    <property type="evidence" value="ECO:0007669"/>
    <property type="project" value="TreeGrafter"/>
</dbReference>
<dbReference type="RefSeq" id="WP_154307321.1">
    <property type="nucleotide sequence ID" value="NZ_WKKI01000012.1"/>
</dbReference>
<organism evidence="6 7">
    <name type="scientific">Metabacillus lacus</name>
    <dbReference type="NCBI Taxonomy" id="1983721"/>
    <lineage>
        <taxon>Bacteria</taxon>
        <taxon>Bacillati</taxon>
        <taxon>Bacillota</taxon>
        <taxon>Bacilli</taxon>
        <taxon>Bacillales</taxon>
        <taxon>Bacillaceae</taxon>
        <taxon>Metabacillus</taxon>
    </lineage>
</organism>
<dbReference type="SMART" id="SM00487">
    <property type="entry name" value="DEXDc"/>
    <property type="match status" value="1"/>
</dbReference>
<protein>
    <submittedName>
        <fullName evidence="6">DEAD/DEAH box helicase</fullName>
    </submittedName>
</protein>
<gene>
    <name evidence="6" type="ORF">GJU40_08450</name>
</gene>
<keyword evidence="6" id="KW-0378">Hydrolase</keyword>